<keyword evidence="2" id="KW-1185">Reference proteome</keyword>
<sequence length="344" mass="38825">MNVLNFLIQVDLLKSKVAISPSAEDESFMRIVCRAMDTNSFETAVIGRDPSTITSLRALYPVGALTNHHCVPNTRHLVDGNGRLLTYAAMDIPAGHEITMTYTELLWDTTMRRQFLSVTKHFSCRCSRCADPTEFGSMLGALNCAKDDCLGKLLPIDSMSFNSAWTCSSCELSIRSKQISAIRSGILAAIEEVLYDNPRKILRFIKRELCILIPETNYYMMDMMFRIVSLFGRVEGLAWHELTEDELNTKILYCNKLMSSLDKLGCGDCTKKGLILYELHRANAEKLKRLSAKEPNDAVDNSKEIGQSKNDEILLDAMKILKSDIVTPQDYREMYITKGIMCKI</sequence>
<protein>
    <submittedName>
        <fullName evidence="1">Uncharacterized protein</fullName>
    </submittedName>
</protein>
<dbReference type="EMBL" id="CM056742">
    <property type="protein sequence ID" value="KAJ8681158.1"/>
    <property type="molecule type" value="Genomic_DNA"/>
</dbReference>
<evidence type="ECO:0000313" key="1">
    <source>
        <dbReference type="EMBL" id="KAJ8681158.1"/>
    </source>
</evidence>
<proteinExistence type="predicted"/>
<gene>
    <name evidence="1" type="ORF">QAD02_016945</name>
</gene>
<name>A0ACC2PCI5_9HYME</name>
<reference evidence="1" key="1">
    <citation type="submission" date="2023-04" db="EMBL/GenBank/DDBJ databases">
        <title>A chromosome-level genome assembly of the parasitoid wasp Eretmocerus hayati.</title>
        <authorList>
            <person name="Zhong Y."/>
            <person name="Liu S."/>
            <person name="Liu Y."/>
        </authorList>
    </citation>
    <scope>NUCLEOTIDE SEQUENCE</scope>
    <source>
        <strain evidence="1">ZJU_SS_LIU_2023</strain>
    </source>
</reference>
<dbReference type="Proteomes" id="UP001239111">
    <property type="component" value="Chromosome 2"/>
</dbReference>
<evidence type="ECO:0000313" key="2">
    <source>
        <dbReference type="Proteomes" id="UP001239111"/>
    </source>
</evidence>
<comment type="caution">
    <text evidence="1">The sequence shown here is derived from an EMBL/GenBank/DDBJ whole genome shotgun (WGS) entry which is preliminary data.</text>
</comment>
<accession>A0ACC2PCI5</accession>
<organism evidence="1 2">
    <name type="scientific">Eretmocerus hayati</name>
    <dbReference type="NCBI Taxonomy" id="131215"/>
    <lineage>
        <taxon>Eukaryota</taxon>
        <taxon>Metazoa</taxon>
        <taxon>Ecdysozoa</taxon>
        <taxon>Arthropoda</taxon>
        <taxon>Hexapoda</taxon>
        <taxon>Insecta</taxon>
        <taxon>Pterygota</taxon>
        <taxon>Neoptera</taxon>
        <taxon>Endopterygota</taxon>
        <taxon>Hymenoptera</taxon>
        <taxon>Apocrita</taxon>
        <taxon>Proctotrupomorpha</taxon>
        <taxon>Chalcidoidea</taxon>
        <taxon>Aphelinidae</taxon>
        <taxon>Aphelininae</taxon>
        <taxon>Eretmocerus</taxon>
    </lineage>
</organism>